<keyword evidence="9" id="KW-0645">Protease</keyword>
<evidence type="ECO:0000256" key="7">
    <source>
        <dbReference type="SAM" id="MobiDB-lite"/>
    </source>
</evidence>
<organism evidence="9 10">
    <name type="scientific">Tistlia consotensis USBA 355</name>
    <dbReference type="NCBI Taxonomy" id="560819"/>
    <lineage>
        <taxon>Bacteria</taxon>
        <taxon>Pseudomonadati</taxon>
        <taxon>Pseudomonadota</taxon>
        <taxon>Alphaproteobacteria</taxon>
        <taxon>Rhodospirillales</taxon>
        <taxon>Rhodovibrionaceae</taxon>
        <taxon>Tistlia</taxon>
    </lineage>
</organism>
<evidence type="ECO:0000313" key="9">
    <source>
        <dbReference type="EMBL" id="SME91395.1"/>
    </source>
</evidence>
<dbReference type="Proteomes" id="UP000192917">
    <property type="component" value="Unassembled WGS sequence"/>
</dbReference>
<dbReference type="AlphaFoldDB" id="A0A1Y6B9C3"/>
<evidence type="ECO:0000256" key="3">
    <source>
        <dbReference type="ARBA" id="ARBA00022692"/>
    </source>
</evidence>
<dbReference type="RefSeq" id="WP_085120744.1">
    <property type="nucleotide sequence ID" value="NZ_FWZX01000001.1"/>
</dbReference>
<dbReference type="STRING" id="560819.SAMN05428998_101400"/>
<dbReference type="GO" id="GO:0008233">
    <property type="term" value="F:peptidase activity"/>
    <property type="evidence" value="ECO:0007669"/>
    <property type="project" value="UniProtKB-KW"/>
</dbReference>
<keyword evidence="4" id="KW-1133">Transmembrane helix</keyword>
<dbReference type="InterPro" id="IPR001107">
    <property type="entry name" value="Band_7"/>
</dbReference>
<gene>
    <name evidence="9" type="ORF">SAMN05428998_101400</name>
</gene>
<comment type="function">
    <text evidence="6">HflC and HflK could regulate a protease.</text>
</comment>
<dbReference type="PANTHER" id="PTHR42911">
    <property type="entry name" value="MODULATOR OF FTSH PROTEASE HFLC"/>
    <property type="match status" value="1"/>
</dbReference>
<evidence type="ECO:0000256" key="5">
    <source>
        <dbReference type="ARBA" id="ARBA00023136"/>
    </source>
</evidence>
<keyword evidence="10" id="KW-1185">Reference proteome</keyword>
<reference evidence="9 10" key="1">
    <citation type="submission" date="2017-04" db="EMBL/GenBank/DDBJ databases">
        <authorList>
            <person name="Afonso C.L."/>
            <person name="Miller P.J."/>
            <person name="Scott M.A."/>
            <person name="Spackman E."/>
            <person name="Goraichik I."/>
            <person name="Dimitrov K.M."/>
            <person name="Suarez D.L."/>
            <person name="Swayne D.E."/>
        </authorList>
    </citation>
    <scope>NUCLEOTIDE SEQUENCE [LARGE SCALE GENOMIC DNA]</scope>
    <source>
        <strain evidence="9 10">USBA 355</strain>
    </source>
</reference>
<name>A0A1Y6B9C3_9PROT</name>
<dbReference type="InterPro" id="IPR036013">
    <property type="entry name" value="Band_7/SPFH_dom_sf"/>
</dbReference>
<evidence type="ECO:0000256" key="4">
    <source>
        <dbReference type="ARBA" id="ARBA00022989"/>
    </source>
</evidence>
<dbReference type="GO" id="GO:0016020">
    <property type="term" value="C:membrane"/>
    <property type="evidence" value="ECO:0007669"/>
    <property type="project" value="UniProtKB-SubCell"/>
</dbReference>
<dbReference type="PANTHER" id="PTHR42911:SF1">
    <property type="entry name" value="MODULATOR OF FTSH PROTEASE HFLC"/>
    <property type="match status" value="1"/>
</dbReference>
<dbReference type="GO" id="GO:0006508">
    <property type="term" value="P:proteolysis"/>
    <property type="evidence" value="ECO:0007669"/>
    <property type="project" value="UniProtKB-KW"/>
</dbReference>
<dbReference type="CDD" id="cd03405">
    <property type="entry name" value="SPFH_HflC"/>
    <property type="match status" value="1"/>
</dbReference>
<feature type="domain" description="Band 7" evidence="8">
    <location>
        <begin position="22"/>
        <end position="188"/>
    </location>
</feature>
<protein>
    <recommendedName>
        <fullName evidence="6">Protein HflC</fullName>
    </recommendedName>
</protein>
<dbReference type="InterPro" id="IPR010200">
    <property type="entry name" value="HflC"/>
</dbReference>
<dbReference type="Pfam" id="PF01145">
    <property type="entry name" value="Band_7"/>
    <property type="match status" value="1"/>
</dbReference>
<evidence type="ECO:0000256" key="1">
    <source>
        <dbReference type="ARBA" id="ARBA00004167"/>
    </source>
</evidence>
<dbReference type="EMBL" id="FWZX01000001">
    <property type="protein sequence ID" value="SME91395.1"/>
    <property type="molecule type" value="Genomic_DNA"/>
</dbReference>
<keyword evidence="9" id="KW-0378">Hydrolase</keyword>
<dbReference type="PIRSF" id="PIRSF005651">
    <property type="entry name" value="HflC"/>
    <property type="match status" value="1"/>
</dbReference>
<accession>A0A1Y6B9C3</accession>
<keyword evidence="5" id="KW-0472">Membrane</keyword>
<evidence type="ECO:0000256" key="6">
    <source>
        <dbReference type="PIRNR" id="PIRNR005651"/>
    </source>
</evidence>
<dbReference type="SUPFAM" id="SSF117892">
    <property type="entry name" value="Band 7/SPFH domain"/>
    <property type="match status" value="1"/>
</dbReference>
<comment type="subcellular location">
    <subcellularLocation>
        <location evidence="1">Membrane</location>
        <topology evidence="1">Single-pass membrane protein</topology>
    </subcellularLocation>
</comment>
<feature type="region of interest" description="Disordered" evidence="7">
    <location>
        <begin position="287"/>
        <end position="317"/>
    </location>
</feature>
<proteinExistence type="inferred from homology"/>
<sequence>MRSNALLIGGILLVVLAILVFSATFTVQQTQQAVIVQFGAIQRTVSTPGLHFKVPFIQEVRYLEKRVLNLDPEAETIVLADQRRLIVDAFVRYRIVAPQQFIRVAISEANLRNRLEPIVNNALRSVLGTVLLPTILSEERDKLMQQITKNVNDAVNTEQSNFGIEVLDVRIVRADLLPEVSQAVYARMRAERERDAAEFRAQGEEQFQTITAQADRQATVIQAEAQRQSEILRGEGEAERTTILAKAFGEDPSFFAFYRSMQAYDQALKSDNTRFVLPPQGEFFRYFNSETGKPAATGSSQAPAGGASKPEPAAAAQ</sequence>
<dbReference type="SMART" id="SM00244">
    <property type="entry name" value="PHB"/>
    <property type="match status" value="1"/>
</dbReference>
<comment type="similarity">
    <text evidence="2 6">Belongs to the band 7/mec-2 family. HflC subfamily.</text>
</comment>
<keyword evidence="3" id="KW-0812">Transmembrane</keyword>
<evidence type="ECO:0000259" key="8">
    <source>
        <dbReference type="SMART" id="SM00244"/>
    </source>
</evidence>
<evidence type="ECO:0000313" key="10">
    <source>
        <dbReference type="Proteomes" id="UP000192917"/>
    </source>
</evidence>
<evidence type="ECO:0000256" key="2">
    <source>
        <dbReference type="ARBA" id="ARBA00007862"/>
    </source>
</evidence>
<dbReference type="Gene3D" id="3.30.479.30">
    <property type="entry name" value="Band 7 domain"/>
    <property type="match status" value="1"/>
</dbReference>